<evidence type="ECO:0000313" key="3">
    <source>
        <dbReference type="EMBL" id="KPI44053.1"/>
    </source>
</evidence>
<dbReference type="PANTHER" id="PTHR37488:SF7">
    <property type="entry name" value="DUF1275 DOMAIN PROTEIN"/>
    <property type="match status" value="1"/>
</dbReference>
<dbReference type="Pfam" id="PF06912">
    <property type="entry name" value="DUF1275"/>
    <property type="match status" value="1"/>
</dbReference>
<feature type="transmembrane region" description="Helical" evidence="2">
    <location>
        <begin position="195"/>
        <end position="215"/>
    </location>
</feature>
<feature type="transmembrane region" description="Helical" evidence="2">
    <location>
        <begin position="268"/>
        <end position="285"/>
    </location>
</feature>
<feature type="transmembrane region" description="Helical" evidence="2">
    <location>
        <begin position="144"/>
        <end position="169"/>
    </location>
</feature>
<dbReference type="AlphaFoldDB" id="A0A0N1HFH1"/>
<sequence length="337" mass="37415">MSRSTTLTENTPVASSRSSRTLEEGKYHDGAPSNRSQMFGSVRDYLEQELVAKYMGAVILLCFFVSGLIDAVAFNSWNCFVGMQTGNTIFAALGLSGQPEATHNRQYYKSLLAIAAFCLGTLFFNFLHRRPTNFHSLPASRRRWILVTSFCIQTIMVATAASLVTAHLVSNRPYISGVFSSGSQKDEPHIRSRMIWLDLCPIALLAFGAAGQVTLSRVLGLMELPTTVLSALFHDFTADLYNLKWAWDKSMSVKGFFLVEERRQLTRLNSIVALFLGGYVGGRMYKSPMGMAGALWFAVGIKFCITVAFLLWKKETAVAEQEETEMPQRGGPETLPK</sequence>
<protein>
    <recommendedName>
        <fullName evidence="5">DUF1275 domain protein</fullName>
    </recommendedName>
</protein>
<feature type="transmembrane region" description="Helical" evidence="2">
    <location>
        <begin position="51"/>
        <end position="69"/>
    </location>
</feature>
<accession>A0A0N1HFH1</accession>
<keyword evidence="2" id="KW-1133">Transmembrane helix</keyword>
<dbReference type="RefSeq" id="XP_018004016.1">
    <property type="nucleotide sequence ID" value="XM_018146864.1"/>
</dbReference>
<dbReference type="InterPro" id="IPR010699">
    <property type="entry name" value="DUF1275"/>
</dbReference>
<feature type="compositionally biased region" description="Basic and acidic residues" evidence="1">
    <location>
        <begin position="20"/>
        <end position="29"/>
    </location>
</feature>
<evidence type="ECO:0000313" key="4">
    <source>
        <dbReference type="Proteomes" id="UP000038010"/>
    </source>
</evidence>
<reference evidence="3 4" key="1">
    <citation type="submission" date="2015-06" db="EMBL/GenBank/DDBJ databases">
        <title>Draft genome of the ant-associated black yeast Phialophora attae CBS 131958.</title>
        <authorList>
            <person name="Moreno L.F."/>
            <person name="Stielow B.J."/>
            <person name="de Hoog S."/>
            <person name="Vicente V.A."/>
            <person name="Weiss V.A."/>
            <person name="de Vries M."/>
            <person name="Cruz L.M."/>
            <person name="Souza E.M."/>
        </authorList>
    </citation>
    <scope>NUCLEOTIDE SEQUENCE [LARGE SCALE GENOMIC DNA]</scope>
    <source>
        <strain evidence="3 4">CBS 131958</strain>
    </source>
</reference>
<dbReference type="VEuPathDB" id="FungiDB:AB675_6565"/>
<dbReference type="Proteomes" id="UP000038010">
    <property type="component" value="Unassembled WGS sequence"/>
</dbReference>
<gene>
    <name evidence="3" type="ORF">AB675_6565</name>
</gene>
<feature type="compositionally biased region" description="Polar residues" evidence="1">
    <location>
        <begin position="1"/>
        <end position="19"/>
    </location>
</feature>
<feature type="transmembrane region" description="Helical" evidence="2">
    <location>
        <begin position="107"/>
        <end position="124"/>
    </location>
</feature>
<name>A0A0N1HFH1_9EURO</name>
<keyword evidence="2" id="KW-0472">Membrane</keyword>
<dbReference type="STRING" id="1664694.A0A0N1HFH1"/>
<evidence type="ECO:0000256" key="2">
    <source>
        <dbReference type="SAM" id="Phobius"/>
    </source>
</evidence>
<evidence type="ECO:0000256" key="1">
    <source>
        <dbReference type="SAM" id="MobiDB-lite"/>
    </source>
</evidence>
<keyword evidence="2" id="KW-0812">Transmembrane</keyword>
<comment type="caution">
    <text evidence="3">The sequence shown here is derived from an EMBL/GenBank/DDBJ whole genome shotgun (WGS) entry which is preliminary data.</text>
</comment>
<keyword evidence="4" id="KW-1185">Reference proteome</keyword>
<feature type="transmembrane region" description="Helical" evidence="2">
    <location>
        <begin position="291"/>
        <end position="312"/>
    </location>
</feature>
<dbReference type="GeneID" id="28738744"/>
<dbReference type="OrthoDB" id="5288586at2759"/>
<dbReference type="PANTHER" id="PTHR37488">
    <property type="entry name" value="DUF1275 DOMAIN-CONTAINING PROTEIN"/>
    <property type="match status" value="1"/>
</dbReference>
<evidence type="ECO:0008006" key="5">
    <source>
        <dbReference type="Google" id="ProtNLM"/>
    </source>
</evidence>
<proteinExistence type="predicted"/>
<feature type="region of interest" description="Disordered" evidence="1">
    <location>
        <begin position="1"/>
        <end position="35"/>
    </location>
</feature>
<organism evidence="3 4">
    <name type="scientific">Cyphellophora attinorum</name>
    <dbReference type="NCBI Taxonomy" id="1664694"/>
    <lineage>
        <taxon>Eukaryota</taxon>
        <taxon>Fungi</taxon>
        <taxon>Dikarya</taxon>
        <taxon>Ascomycota</taxon>
        <taxon>Pezizomycotina</taxon>
        <taxon>Eurotiomycetes</taxon>
        <taxon>Chaetothyriomycetidae</taxon>
        <taxon>Chaetothyriales</taxon>
        <taxon>Cyphellophoraceae</taxon>
        <taxon>Cyphellophora</taxon>
    </lineage>
</organism>
<dbReference type="EMBL" id="LFJN01000004">
    <property type="protein sequence ID" value="KPI44053.1"/>
    <property type="molecule type" value="Genomic_DNA"/>
</dbReference>